<sequence>MKYYVKNDRELFSQLNLESGEKILISITDSEVAILKLGFLSIPVKKIWFTPKKSFISKFNITEYPSFGLSKNKSIIDKIKEIISLDDCKKLSDISVALDT</sequence>
<dbReference type="Proteomes" id="UP000294564">
    <property type="component" value="Unassembled WGS sequence"/>
</dbReference>
<organism evidence="1 2">
    <name type="scientific">Tenacibaculum skagerrakense</name>
    <dbReference type="NCBI Taxonomy" id="186571"/>
    <lineage>
        <taxon>Bacteria</taxon>
        <taxon>Pseudomonadati</taxon>
        <taxon>Bacteroidota</taxon>
        <taxon>Flavobacteriia</taxon>
        <taxon>Flavobacteriales</taxon>
        <taxon>Flavobacteriaceae</taxon>
        <taxon>Tenacibaculum</taxon>
    </lineage>
</organism>
<comment type="caution">
    <text evidence="1">The sequence shown here is derived from an EMBL/GenBank/DDBJ whole genome shotgun (WGS) entry which is preliminary data.</text>
</comment>
<dbReference type="RefSeq" id="WP_132794521.1">
    <property type="nucleotide sequence ID" value="NZ_SLXM01000004.1"/>
</dbReference>
<evidence type="ECO:0000313" key="2">
    <source>
        <dbReference type="Proteomes" id="UP000294564"/>
    </source>
</evidence>
<proteinExistence type="predicted"/>
<dbReference type="EMBL" id="SLXM01000004">
    <property type="protein sequence ID" value="TCP25136.1"/>
    <property type="molecule type" value="Genomic_DNA"/>
</dbReference>
<dbReference type="AlphaFoldDB" id="A0A4V2SLY0"/>
<accession>A0A4V2SLY0</accession>
<protein>
    <submittedName>
        <fullName evidence="1">Uncharacterized protein</fullName>
    </submittedName>
</protein>
<reference evidence="1 2" key="1">
    <citation type="submission" date="2019-03" db="EMBL/GenBank/DDBJ databases">
        <title>Genomic Encyclopedia of Type Strains, Phase IV (KMG-IV): sequencing the most valuable type-strain genomes for metagenomic binning, comparative biology and taxonomic classification.</title>
        <authorList>
            <person name="Goeker M."/>
        </authorList>
    </citation>
    <scope>NUCLEOTIDE SEQUENCE [LARGE SCALE GENOMIC DNA]</scope>
    <source>
        <strain evidence="1 2">DSM 14836</strain>
    </source>
</reference>
<keyword evidence="2" id="KW-1185">Reference proteome</keyword>
<evidence type="ECO:0000313" key="1">
    <source>
        <dbReference type="EMBL" id="TCP25136.1"/>
    </source>
</evidence>
<gene>
    <name evidence="1" type="ORF">EV195_104169</name>
</gene>
<name>A0A4V2SLY0_9FLAO</name>